<dbReference type="EMBL" id="LWDF02001327">
    <property type="protein sequence ID" value="KAE8239388.1"/>
    <property type="molecule type" value="Genomic_DNA"/>
</dbReference>
<dbReference type="InterPro" id="IPR031155">
    <property type="entry name" value="DUR"/>
</dbReference>
<dbReference type="GO" id="GO:0015204">
    <property type="term" value="F:urea transmembrane transporter activity"/>
    <property type="evidence" value="ECO:0007669"/>
    <property type="project" value="InterPro"/>
</dbReference>
<keyword evidence="2" id="KW-1185">Reference proteome</keyword>
<comment type="caution">
    <text evidence="1">The sequence shown here is derived from an EMBL/GenBank/DDBJ whole genome shotgun (WGS) entry which is preliminary data.</text>
</comment>
<sequence length="91" mass="9662">MRATIIADSSHFGQSVIISLILCFACIVYSSSDIIGSPSKLYELLQKVPAIPGNADESLLTMQSTEGLTFGVVTVIGNFDTIFLASALVSY</sequence>
<dbReference type="AlphaFoldDB" id="A0A177T2K8"/>
<name>A0A177T2K8_9BASI</name>
<reference evidence="1" key="2">
    <citation type="journal article" date="2019" name="IMA Fungus">
        <title>Genome sequencing and comparison of five Tilletia species to identify candidate genes for the detection of regulated species infecting wheat.</title>
        <authorList>
            <person name="Nguyen H.D.T."/>
            <person name="Sultana T."/>
            <person name="Kesanakurti P."/>
            <person name="Hambleton S."/>
        </authorList>
    </citation>
    <scope>NUCLEOTIDE SEQUENCE</scope>
    <source>
        <strain evidence="1">DAOMC 236416</strain>
    </source>
</reference>
<dbReference type="Proteomes" id="UP000077521">
    <property type="component" value="Unassembled WGS sequence"/>
</dbReference>
<proteinExistence type="predicted"/>
<dbReference type="PANTHER" id="PTHR46154:SF2">
    <property type="entry name" value="SOLUTE SYMPORTER FAMILY TRANSPORTER (AFU_ORTHOLOGUE AFUA_6G03200)"/>
    <property type="match status" value="1"/>
</dbReference>
<evidence type="ECO:0000313" key="2">
    <source>
        <dbReference type="Proteomes" id="UP000077521"/>
    </source>
</evidence>
<gene>
    <name evidence="1" type="ORF">A4X13_0g8234</name>
</gene>
<protein>
    <submittedName>
        <fullName evidence="1">Uncharacterized protein</fullName>
    </submittedName>
</protein>
<dbReference type="PANTHER" id="PTHR46154">
    <property type="match status" value="1"/>
</dbReference>
<dbReference type="GO" id="GO:0005886">
    <property type="term" value="C:plasma membrane"/>
    <property type="evidence" value="ECO:0007669"/>
    <property type="project" value="TreeGrafter"/>
</dbReference>
<reference evidence="1" key="1">
    <citation type="submission" date="2016-04" db="EMBL/GenBank/DDBJ databases">
        <authorList>
            <person name="Nguyen H.D."/>
            <person name="Samba Siva P."/>
            <person name="Cullis J."/>
            <person name="Levesque C.A."/>
            <person name="Hambleton S."/>
        </authorList>
    </citation>
    <scope>NUCLEOTIDE SEQUENCE</scope>
    <source>
        <strain evidence="1">DAOMC 236416</strain>
    </source>
</reference>
<accession>A0A177T2K8</accession>
<evidence type="ECO:0000313" key="1">
    <source>
        <dbReference type="EMBL" id="KAE8239388.1"/>
    </source>
</evidence>
<organism evidence="1 2">
    <name type="scientific">Tilletia indica</name>
    <dbReference type="NCBI Taxonomy" id="43049"/>
    <lineage>
        <taxon>Eukaryota</taxon>
        <taxon>Fungi</taxon>
        <taxon>Dikarya</taxon>
        <taxon>Basidiomycota</taxon>
        <taxon>Ustilaginomycotina</taxon>
        <taxon>Exobasidiomycetes</taxon>
        <taxon>Tilletiales</taxon>
        <taxon>Tilletiaceae</taxon>
        <taxon>Tilletia</taxon>
    </lineage>
</organism>